<dbReference type="Proteomes" id="UP000473525">
    <property type="component" value="Unassembled WGS sequence"/>
</dbReference>
<gene>
    <name evidence="1" type="ORF">GON03_19070</name>
</gene>
<dbReference type="EMBL" id="WSEK01000005">
    <property type="protein sequence ID" value="MVQ51288.1"/>
    <property type="molecule type" value="Genomic_DNA"/>
</dbReference>
<dbReference type="AlphaFoldDB" id="A0A6L6XW51"/>
<evidence type="ECO:0000313" key="2">
    <source>
        <dbReference type="Proteomes" id="UP000473525"/>
    </source>
</evidence>
<accession>A0A6L6XW51</accession>
<keyword evidence="2" id="KW-1185">Reference proteome</keyword>
<dbReference type="Pfam" id="PF09956">
    <property type="entry name" value="Phage_cement_2"/>
    <property type="match status" value="1"/>
</dbReference>
<dbReference type="RefSeq" id="WP_157346070.1">
    <property type="nucleotide sequence ID" value="NZ_WSEK01000005.1"/>
</dbReference>
<protein>
    <submittedName>
        <fullName evidence="1">DUF2190 family protein</fullName>
    </submittedName>
</protein>
<evidence type="ECO:0000313" key="1">
    <source>
        <dbReference type="EMBL" id="MVQ51288.1"/>
    </source>
</evidence>
<comment type="caution">
    <text evidence="1">The sequence shown here is derived from an EMBL/GenBank/DDBJ whole genome shotgun (WGS) entry which is preliminary data.</text>
</comment>
<name>A0A6L6XW51_9ACTN</name>
<organism evidence="1 2">
    <name type="scientific">Nocardioides agri</name>
    <dbReference type="NCBI Taxonomy" id="2682843"/>
    <lineage>
        <taxon>Bacteria</taxon>
        <taxon>Bacillati</taxon>
        <taxon>Actinomycetota</taxon>
        <taxon>Actinomycetes</taxon>
        <taxon>Propionibacteriales</taxon>
        <taxon>Nocardioidaceae</taxon>
        <taxon>Nocardioides</taxon>
    </lineage>
</organism>
<proteinExistence type="predicted"/>
<reference evidence="1 2" key="1">
    <citation type="submission" date="2019-12" db="EMBL/GenBank/DDBJ databases">
        <authorList>
            <person name="Huq M.A."/>
        </authorList>
    </citation>
    <scope>NUCLEOTIDE SEQUENCE [LARGE SCALE GENOMIC DNA]</scope>
    <source>
        <strain evidence="1 2">MAH-18</strain>
    </source>
</reference>
<sequence>MAKNRVFEDGKQLTLPVIAGTVSGSPVIAGMIPGVALTDRAADGTATVQTDGVFNVSVTGAIASVGLPVYITSATGALVVAPGAGIQLFGHALATKGAGAGTIAVRIAQYAVASDAPA</sequence>
<dbReference type="InterPro" id="IPR011231">
    <property type="entry name" value="Phage_VT1-Sakai_H0018"/>
</dbReference>